<keyword evidence="13" id="KW-1185">Reference proteome</keyword>
<keyword evidence="3 9" id="KW-1003">Cell membrane</keyword>
<dbReference type="PATRIC" id="fig|504832.7.peg.1890"/>
<evidence type="ECO:0000256" key="5">
    <source>
        <dbReference type="ARBA" id="ARBA00022927"/>
    </source>
</evidence>
<dbReference type="HAMAP" id="MF_00237">
    <property type="entry name" value="TatB"/>
    <property type="match status" value="1"/>
</dbReference>
<dbReference type="KEGG" id="oca:OCAR_6266"/>
<dbReference type="PRINTS" id="PR01506">
    <property type="entry name" value="TATBPROTEIN"/>
</dbReference>
<dbReference type="Gene3D" id="1.20.5.3310">
    <property type="match status" value="1"/>
</dbReference>
<dbReference type="OrthoDB" id="7206969at2"/>
<evidence type="ECO:0000256" key="11">
    <source>
        <dbReference type="SAM" id="Phobius"/>
    </source>
</evidence>
<dbReference type="GO" id="GO:0008320">
    <property type="term" value="F:protein transmembrane transporter activity"/>
    <property type="evidence" value="ECO:0007669"/>
    <property type="project" value="UniProtKB-UniRule"/>
</dbReference>
<dbReference type="GO" id="GO:0033281">
    <property type="term" value="C:TAT protein transport complex"/>
    <property type="evidence" value="ECO:0007669"/>
    <property type="project" value="UniProtKB-UniRule"/>
</dbReference>
<accession>B6JFP5</accession>
<dbReference type="NCBIfam" id="TIGR01410">
    <property type="entry name" value="tatB"/>
    <property type="match status" value="1"/>
</dbReference>
<comment type="subcellular location">
    <subcellularLocation>
        <location evidence="9">Cell inner membrane</location>
        <topology evidence="9">Single-pass membrane protein</topology>
    </subcellularLocation>
    <subcellularLocation>
        <location evidence="1">Membrane</location>
        <topology evidence="1">Single-pass membrane protein</topology>
    </subcellularLocation>
</comment>
<reference evidence="12 13" key="1">
    <citation type="journal article" date="2011" name="J. Bacteriol.">
        <title>Complete genome sequences of the chemolithoautotrophic Oligotropha carboxidovorans strains OM4 and OM5.</title>
        <authorList>
            <person name="Volland S."/>
            <person name="Rachinger M."/>
            <person name="Strittmatter A."/>
            <person name="Daniel R."/>
            <person name="Gottschalk G."/>
            <person name="Meyer O."/>
        </authorList>
    </citation>
    <scope>NUCLEOTIDE SEQUENCE [LARGE SCALE GENOMIC DNA]</scope>
    <source>
        <strain evidence="13">ATCC 49405 / DSM 1227 / KCTC 32145 / OM5</strain>
    </source>
</reference>
<keyword evidence="8 9" id="KW-0472">Membrane</keyword>
<feature type="transmembrane region" description="Helical" evidence="11">
    <location>
        <begin position="6"/>
        <end position="22"/>
    </location>
</feature>
<evidence type="ECO:0000256" key="10">
    <source>
        <dbReference type="SAM" id="MobiDB-lite"/>
    </source>
</evidence>
<dbReference type="HOGENOM" id="CLU_086034_1_3_5"/>
<dbReference type="KEGG" id="ocg:OCA5_c17660"/>
<dbReference type="eggNOG" id="COG1826">
    <property type="taxonomic scope" value="Bacteria"/>
</dbReference>
<keyword evidence="5 9" id="KW-0653">Protein transport</keyword>
<gene>
    <name evidence="9 12" type="primary">tatB</name>
    <name evidence="12" type="ordered locus">OCA5_c17660</name>
</gene>
<dbReference type="STRING" id="504832.OCA5_c17660"/>
<keyword evidence="9" id="KW-0997">Cell inner membrane</keyword>
<evidence type="ECO:0000256" key="1">
    <source>
        <dbReference type="ARBA" id="ARBA00004167"/>
    </source>
</evidence>
<keyword evidence="7 9" id="KW-0811">Translocation</keyword>
<evidence type="ECO:0000256" key="2">
    <source>
        <dbReference type="ARBA" id="ARBA00022448"/>
    </source>
</evidence>
<feature type="region of interest" description="Disordered" evidence="10">
    <location>
        <begin position="88"/>
        <end position="169"/>
    </location>
</feature>
<sequence length="169" mass="17740">MFDIGWSELVVIGVVALIVIGPKELPSVLRMIGQSLGKVRRMAAEFQGQFNEAMREAEMADIKKSFDDISSASRDLNPTKLLATLEEHAVGSSQPKVESAEAAKSAAETPSVEAPAVETPSAPAVESSATPTEPVPPTQTQTEPVEGQASALMTQTQDAPPTAPDSKPS</sequence>
<evidence type="ECO:0000256" key="4">
    <source>
        <dbReference type="ARBA" id="ARBA00022692"/>
    </source>
</evidence>
<dbReference type="InterPro" id="IPR003369">
    <property type="entry name" value="TatA/B/E"/>
</dbReference>
<keyword evidence="4 9" id="KW-0812">Transmembrane</keyword>
<dbReference type="GO" id="GO:0043953">
    <property type="term" value="P:protein transport by the Tat complex"/>
    <property type="evidence" value="ECO:0007669"/>
    <property type="project" value="UniProtKB-UniRule"/>
</dbReference>
<evidence type="ECO:0000313" key="13">
    <source>
        <dbReference type="Proteomes" id="UP000007730"/>
    </source>
</evidence>
<dbReference type="PANTHER" id="PTHR33162:SF1">
    <property type="entry name" value="SEC-INDEPENDENT PROTEIN TRANSLOCASE PROTEIN TATA, CHLOROPLASTIC"/>
    <property type="match status" value="1"/>
</dbReference>
<comment type="subunit">
    <text evidence="9">The Tat system comprises two distinct complexes: a TatABC complex, containing multiple copies of TatA, TatB and TatC subunits, and a separate TatA complex, containing only TatA subunits. Substrates initially bind to the TatABC complex, which probably triggers association of the separate TatA complex to form the active translocon.</text>
</comment>
<organism evidence="12 13">
    <name type="scientific">Afipia carboxidovorans (strain ATCC 49405 / DSM 1227 / KCTC 32145 / OM5)</name>
    <name type="common">Oligotropha carboxidovorans</name>
    <dbReference type="NCBI Taxonomy" id="504832"/>
    <lineage>
        <taxon>Bacteria</taxon>
        <taxon>Pseudomonadati</taxon>
        <taxon>Pseudomonadota</taxon>
        <taxon>Alphaproteobacteria</taxon>
        <taxon>Hyphomicrobiales</taxon>
        <taxon>Nitrobacteraceae</taxon>
        <taxon>Afipia</taxon>
    </lineage>
</organism>
<keyword evidence="6 9" id="KW-1133">Transmembrane helix</keyword>
<keyword evidence="2 9" id="KW-0813">Transport</keyword>
<evidence type="ECO:0000256" key="6">
    <source>
        <dbReference type="ARBA" id="ARBA00022989"/>
    </source>
</evidence>
<dbReference type="InterPro" id="IPR018448">
    <property type="entry name" value="TatB"/>
</dbReference>
<evidence type="ECO:0000256" key="8">
    <source>
        <dbReference type="ARBA" id="ARBA00023136"/>
    </source>
</evidence>
<dbReference type="Proteomes" id="UP000007730">
    <property type="component" value="Chromosome"/>
</dbReference>
<name>B6JFP5_AFIC5</name>
<dbReference type="PANTHER" id="PTHR33162">
    <property type="entry name" value="SEC-INDEPENDENT PROTEIN TRANSLOCASE PROTEIN TATA, CHLOROPLASTIC"/>
    <property type="match status" value="1"/>
</dbReference>
<protein>
    <recommendedName>
        <fullName evidence="9">Sec-independent protein translocase protein TatB</fullName>
    </recommendedName>
</protein>
<comment type="function">
    <text evidence="9">Part of the twin-arginine translocation (Tat) system that transports large folded proteins containing a characteristic twin-arginine motif in their signal peptide across membranes. Together with TatC, TatB is part of a receptor directly interacting with Tat signal peptides. TatB may form an oligomeric binding site that transiently accommodates folded Tat precursor proteins before their translocation.</text>
</comment>
<comment type="similarity">
    <text evidence="9">Belongs to the TatB family.</text>
</comment>
<evidence type="ECO:0000256" key="9">
    <source>
        <dbReference type="HAMAP-Rule" id="MF_00237"/>
    </source>
</evidence>
<dbReference type="AlphaFoldDB" id="B6JFP5"/>
<evidence type="ECO:0000256" key="7">
    <source>
        <dbReference type="ARBA" id="ARBA00023010"/>
    </source>
</evidence>
<evidence type="ECO:0000256" key="3">
    <source>
        <dbReference type="ARBA" id="ARBA00022475"/>
    </source>
</evidence>
<dbReference type="RefSeq" id="WP_012563405.1">
    <property type="nucleotide sequence ID" value="NC_011386.1"/>
</dbReference>
<dbReference type="Pfam" id="PF02416">
    <property type="entry name" value="TatA_B_E"/>
    <property type="match status" value="1"/>
</dbReference>
<evidence type="ECO:0000313" key="12">
    <source>
        <dbReference type="EMBL" id="AEI06480.1"/>
    </source>
</evidence>
<proteinExistence type="inferred from homology"/>
<dbReference type="EMBL" id="CP002826">
    <property type="protein sequence ID" value="AEI06480.1"/>
    <property type="molecule type" value="Genomic_DNA"/>
</dbReference>